<keyword evidence="10" id="KW-1185">Reference proteome</keyword>
<evidence type="ECO:0000259" key="8">
    <source>
        <dbReference type="Pfam" id="PF14322"/>
    </source>
</evidence>
<dbReference type="KEGG" id="pbt:ING2E5B_0571"/>
<evidence type="ECO:0000256" key="2">
    <source>
        <dbReference type="ARBA" id="ARBA00006275"/>
    </source>
</evidence>
<keyword evidence="3 6" id="KW-0732">Signal</keyword>
<feature type="signal peptide" evidence="6">
    <location>
        <begin position="1"/>
        <end position="19"/>
    </location>
</feature>
<evidence type="ECO:0000313" key="10">
    <source>
        <dbReference type="Proteomes" id="UP000032417"/>
    </source>
</evidence>
<proteinExistence type="inferred from homology"/>
<dbReference type="InterPro" id="IPR012944">
    <property type="entry name" value="SusD_RagB_dom"/>
</dbReference>
<accession>A0A098BYV5</accession>
<evidence type="ECO:0000256" key="5">
    <source>
        <dbReference type="ARBA" id="ARBA00023237"/>
    </source>
</evidence>
<evidence type="ECO:0000313" key="9">
    <source>
        <dbReference type="EMBL" id="CEA15338.1"/>
    </source>
</evidence>
<gene>
    <name evidence="9" type="ORF">ING2E5B_0571</name>
</gene>
<sequence length="646" mass="74448">MKYKIFTICLIGISMLFTGCDFLDVVPDNTVEVGSLFENRDKALNALSTCYRYMPNYEKIHESMSLAGDEWLGRLDSDYANNRGINRGIKLMRGLNNSNDPILNYWAGGGGANSLYEGIRVCNIFLQNIEDVPDLTPREKKDWIAQVKILKAYYHYYLTRLYGPIVIADENLEPYSSVEDVRQERQSIDSCFNYVVGLIDEVLTEGDLSISRDASFLGQVDQQIAKAIKAEVLLTRASPLFNGNSEFYSNFKGINGELLFPMQYDESKWKDALDAITEAIEIAEANGKKLYEYKGTPKFWDVDNFATSEIIQYAYNERFSIVEPWNDEVIWGYSGLDYEGQGGFAHATNMRSVADPTQAGYAWQWLGADYRMVERFYSKNGVPIEDDITYEYDGRLEITTVPNDTYHKGYMQDGEKTIKLHLNREPRFYAWLAVDRSIWRTHDIANDVKMRYNEFPGGRGAHHTTDFYWTGVGVKKLVHPESGTGHWARVVKYPYPILRLADLYLMYAEAYNELNGPGQPAYDALNKIRRRAGLPDIEDVWSDPSIVRNVGKHTTKEGLRDIIHTERSIELSFEGKRYFDVTRWKEAGRYFNSPVKGWNTTGVDPEQFYILMTLQNRVWQTPRDYLMPIPLWDLNRNPNLVQNPGW</sequence>
<dbReference type="Gene3D" id="1.25.40.390">
    <property type="match status" value="1"/>
</dbReference>
<organism evidence="9 10">
    <name type="scientific">Fermentimonas caenicola</name>
    <dbReference type="NCBI Taxonomy" id="1562970"/>
    <lineage>
        <taxon>Bacteria</taxon>
        <taxon>Pseudomonadati</taxon>
        <taxon>Bacteroidota</taxon>
        <taxon>Bacteroidia</taxon>
        <taxon>Bacteroidales</taxon>
        <taxon>Dysgonomonadaceae</taxon>
        <taxon>Fermentimonas</taxon>
    </lineage>
</organism>
<feature type="chain" id="PRO_5001938727" evidence="6">
    <location>
        <begin position="20"/>
        <end position="646"/>
    </location>
</feature>
<comment type="subcellular location">
    <subcellularLocation>
        <location evidence="1">Cell outer membrane</location>
    </subcellularLocation>
</comment>
<evidence type="ECO:0000256" key="3">
    <source>
        <dbReference type="ARBA" id="ARBA00022729"/>
    </source>
</evidence>
<dbReference type="PATRIC" id="fig|1562970.3.peg.568"/>
<dbReference type="Proteomes" id="UP000032417">
    <property type="component" value="Chromosome 1"/>
</dbReference>
<dbReference type="HOGENOM" id="CLU_015553_0_3_10"/>
<reference evidence="9 10" key="1">
    <citation type="submission" date="2014-08" db="EMBL/GenBank/DDBJ databases">
        <authorList>
            <person name="Wibberg D."/>
        </authorList>
    </citation>
    <scope>NUCLEOTIDE SEQUENCE [LARGE SCALE GENOMIC DNA]</scope>
    <source>
        <strain evidence="10">ING2-E5B</strain>
    </source>
</reference>
<feature type="domain" description="RagB/SusD" evidence="7">
    <location>
        <begin position="328"/>
        <end position="646"/>
    </location>
</feature>
<dbReference type="PROSITE" id="PS51257">
    <property type="entry name" value="PROKAR_LIPOPROTEIN"/>
    <property type="match status" value="1"/>
</dbReference>
<comment type="similarity">
    <text evidence="2">Belongs to the SusD family.</text>
</comment>
<keyword evidence="5" id="KW-0998">Cell outer membrane</keyword>
<dbReference type="OrthoDB" id="1096885at2"/>
<dbReference type="InterPro" id="IPR011990">
    <property type="entry name" value="TPR-like_helical_dom_sf"/>
</dbReference>
<dbReference type="Pfam" id="PF07980">
    <property type="entry name" value="SusD_RagB"/>
    <property type="match status" value="1"/>
</dbReference>
<keyword evidence="4" id="KW-0472">Membrane</keyword>
<dbReference type="SUPFAM" id="SSF48452">
    <property type="entry name" value="TPR-like"/>
    <property type="match status" value="1"/>
</dbReference>
<dbReference type="STRING" id="1562970.ING2E5B_0571"/>
<dbReference type="InterPro" id="IPR033985">
    <property type="entry name" value="SusD-like_N"/>
</dbReference>
<dbReference type="AlphaFoldDB" id="A0A098BYV5"/>
<evidence type="ECO:0000256" key="1">
    <source>
        <dbReference type="ARBA" id="ARBA00004442"/>
    </source>
</evidence>
<evidence type="ECO:0000256" key="6">
    <source>
        <dbReference type="SAM" id="SignalP"/>
    </source>
</evidence>
<dbReference type="EMBL" id="LN515532">
    <property type="protein sequence ID" value="CEA15338.1"/>
    <property type="molecule type" value="Genomic_DNA"/>
</dbReference>
<dbReference type="GO" id="GO:0009279">
    <property type="term" value="C:cell outer membrane"/>
    <property type="evidence" value="ECO:0007669"/>
    <property type="project" value="UniProtKB-SubCell"/>
</dbReference>
<dbReference type="Pfam" id="PF14322">
    <property type="entry name" value="SusD-like_3"/>
    <property type="match status" value="1"/>
</dbReference>
<evidence type="ECO:0000256" key="4">
    <source>
        <dbReference type="ARBA" id="ARBA00023136"/>
    </source>
</evidence>
<name>A0A098BYV5_9BACT</name>
<feature type="domain" description="SusD-like N-terminal" evidence="8">
    <location>
        <begin position="21"/>
        <end position="192"/>
    </location>
</feature>
<evidence type="ECO:0000259" key="7">
    <source>
        <dbReference type="Pfam" id="PF07980"/>
    </source>
</evidence>
<protein>
    <submittedName>
        <fullName evidence="9">RagB/SusD domain-containing protein</fullName>
    </submittedName>
</protein>